<gene>
    <name evidence="2" type="ORF">HPO_11749</name>
</gene>
<reference evidence="2 3" key="1">
    <citation type="journal article" date="2014" name="Antonie Van Leeuwenhoek">
        <title>Hyphomonas beringensis sp. nov. and Hyphomonas chukchiensis sp. nov., isolated from surface seawater of the Bering Sea and Chukchi Sea.</title>
        <authorList>
            <person name="Li C."/>
            <person name="Lai Q."/>
            <person name="Li G."/>
            <person name="Dong C."/>
            <person name="Wang J."/>
            <person name="Liao Y."/>
            <person name="Shao Z."/>
        </authorList>
    </citation>
    <scope>NUCLEOTIDE SEQUENCE [LARGE SCALE GENOMIC DNA]</scope>
    <source>
        <strain evidence="2 3">PS728</strain>
    </source>
</reference>
<dbReference type="PANTHER" id="PTHR34387">
    <property type="entry name" value="SLR1258 PROTEIN"/>
    <property type="match status" value="1"/>
</dbReference>
<evidence type="ECO:0000313" key="3">
    <source>
        <dbReference type="Proteomes" id="UP000027100"/>
    </source>
</evidence>
<dbReference type="AlphaFoldDB" id="A0A062VIA2"/>
<sequence>MKHATLSAIALAFALAPAACAQGAAAYTAPAGSTQMGHPNSIQPETTLQISAEARVDRAPDIAFITAGVTEERATAKEAMAAQSAAMNGVFEALRAAGIADRDMQTSGLSLQPRYDYVETAGRDGMKRGVQKLAGYVASNQVTVRVRDLARLGDTLDGLVSAGGNTLSGVSFAIDDDKEVRNEARTKAMKDAIAKAELYASAAGLRVARIVTISEGYEYSPQPMPQMARMAMADGMMESTPVAGGEVGVTANVSVLFELTK</sequence>
<dbReference type="Gene3D" id="3.30.110.170">
    <property type="entry name" value="Protein of unknown function (DUF541), domain 1"/>
    <property type="match status" value="1"/>
</dbReference>
<proteinExistence type="predicted"/>
<dbReference type="Pfam" id="PF04402">
    <property type="entry name" value="SIMPL"/>
    <property type="match status" value="1"/>
</dbReference>
<evidence type="ECO:0000313" key="2">
    <source>
        <dbReference type="EMBL" id="KCZ98275.1"/>
    </source>
</evidence>
<protein>
    <submittedName>
        <fullName evidence="2">Outer membrane protein</fullName>
    </submittedName>
</protein>
<dbReference type="Gene3D" id="3.30.70.2970">
    <property type="entry name" value="Protein of unknown function (DUF541), domain 2"/>
    <property type="match status" value="1"/>
</dbReference>
<dbReference type="Proteomes" id="UP000027100">
    <property type="component" value="Unassembled WGS sequence"/>
</dbReference>
<organism evidence="2 3">
    <name type="scientific">Hyphomonas polymorpha PS728</name>
    <dbReference type="NCBI Taxonomy" id="1280954"/>
    <lineage>
        <taxon>Bacteria</taxon>
        <taxon>Pseudomonadati</taxon>
        <taxon>Pseudomonadota</taxon>
        <taxon>Alphaproteobacteria</taxon>
        <taxon>Hyphomonadales</taxon>
        <taxon>Hyphomonadaceae</taxon>
        <taxon>Hyphomonas</taxon>
    </lineage>
</organism>
<dbReference type="EMBL" id="ARYM01000012">
    <property type="protein sequence ID" value="KCZ98275.1"/>
    <property type="molecule type" value="Genomic_DNA"/>
</dbReference>
<dbReference type="OrthoDB" id="9813144at2"/>
<accession>A0A062VIA2</accession>
<dbReference type="RefSeq" id="WP_051612556.1">
    <property type="nucleotide sequence ID" value="NZ_ARYM01000012.1"/>
</dbReference>
<keyword evidence="1" id="KW-0732">Signal</keyword>
<dbReference type="GO" id="GO:0006974">
    <property type="term" value="P:DNA damage response"/>
    <property type="evidence" value="ECO:0007669"/>
    <property type="project" value="TreeGrafter"/>
</dbReference>
<dbReference type="STRING" id="1280954.HPO_11749"/>
<comment type="caution">
    <text evidence="2">The sequence shown here is derived from an EMBL/GenBank/DDBJ whole genome shotgun (WGS) entry which is preliminary data.</text>
</comment>
<feature type="signal peptide" evidence="1">
    <location>
        <begin position="1"/>
        <end position="21"/>
    </location>
</feature>
<dbReference type="InterPro" id="IPR007497">
    <property type="entry name" value="SIMPL/DUF541"/>
</dbReference>
<feature type="chain" id="PRO_5001615241" evidence="1">
    <location>
        <begin position="22"/>
        <end position="261"/>
    </location>
</feature>
<dbReference type="eggNOG" id="COG2968">
    <property type="taxonomic scope" value="Bacteria"/>
</dbReference>
<dbReference type="PATRIC" id="fig|1280954.3.peg.2380"/>
<name>A0A062VIA2_9PROT</name>
<keyword evidence="3" id="KW-1185">Reference proteome</keyword>
<evidence type="ECO:0000256" key="1">
    <source>
        <dbReference type="SAM" id="SignalP"/>
    </source>
</evidence>
<dbReference type="InterPro" id="IPR052022">
    <property type="entry name" value="26kDa_periplasmic_antigen"/>
</dbReference>
<dbReference type="PANTHER" id="PTHR34387:SF1">
    <property type="entry name" value="PERIPLASMIC IMMUNOGENIC PROTEIN"/>
    <property type="match status" value="1"/>
</dbReference>